<protein>
    <recommendedName>
        <fullName evidence="4">Lipoprotein</fullName>
    </recommendedName>
</protein>
<feature type="chain" id="PRO_5042826468" description="Lipoprotein" evidence="1">
    <location>
        <begin position="20"/>
        <end position="127"/>
    </location>
</feature>
<reference evidence="2 3" key="1">
    <citation type="submission" date="2020-05" db="EMBL/GenBank/DDBJ databases">
        <title>Whole genome sequencing and identification of novel metabolites from Paenibacillus alvei strain JR949.</title>
        <authorList>
            <person name="Rajendhran J."/>
            <person name="Sree Pranav P."/>
            <person name="Mahalakshmi B."/>
            <person name="Karthikeyan R."/>
        </authorList>
    </citation>
    <scope>NUCLEOTIDE SEQUENCE [LARGE SCALE GENOMIC DNA]</scope>
    <source>
        <strain evidence="2 3">JR949</strain>
    </source>
</reference>
<evidence type="ECO:0008006" key="4">
    <source>
        <dbReference type="Google" id="ProtNLM"/>
    </source>
</evidence>
<evidence type="ECO:0000313" key="2">
    <source>
        <dbReference type="EMBL" id="NOJ69812.1"/>
    </source>
</evidence>
<dbReference type="RefSeq" id="WP_171415168.1">
    <property type="nucleotide sequence ID" value="NZ_JABFOR010000004.1"/>
</dbReference>
<name>A0AAP6ZYS0_PAEAL</name>
<sequence length="127" mass="14413">MRKCIILFTIACSILFVTACQTVQQHTSKKAPNTPIEASSMSWPYGRMIFFNHLIYVGSDEKVDKVDELLGEIELSSDKEEAVKGNSFSNFYPVGTKLYKMKGTSEKEAIAVETDKDEFKKAYRKKI</sequence>
<proteinExistence type="predicted"/>
<keyword evidence="1" id="KW-0732">Signal</keyword>
<dbReference type="Proteomes" id="UP000552038">
    <property type="component" value="Unassembled WGS sequence"/>
</dbReference>
<gene>
    <name evidence="2" type="ORF">HMI46_04505</name>
</gene>
<accession>A0AAP6ZYS0</accession>
<organism evidence="2 3">
    <name type="scientific">Paenibacillus alvei</name>
    <name type="common">Bacillus alvei</name>
    <dbReference type="NCBI Taxonomy" id="44250"/>
    <lineage>
        <taxon>Bacteria</taxon>
        <taxon>Bacillati</taxon>
        <taxon>Bacillota</taxon>
        <taxon>Bacilli</taxon>
        <taxon>Bacillales</taxon>
        <taxon>Paenibacillaceae</taxon>
        <taxon>Paenibacillus</taxon>
    </lineage>
</organism>
<evidence type="ECO:0000256" key="1">
    <source>
        <dbReference type="SAM" id="SignalP"/>
    </source>
</evidence>
<dbReference type="EMBL" id="JABFOR010000004">
    <property type="protein sequence ID" value="NOJ69812.1"/>
    <property type="molecule type" value="Genomic_DNA"/>
</dbReference>
<comment type="caution">
    <text evidence="2">The sequence shown here is derived from an EMBL/GenBank/DDBJ whole genome shotgun (WGS) entry which is preliminary data.</text>
</comment>
<dbReference type="AlphaFoldDB" id="A0AAP6ZYS0"/>
<dbReference type="PROSITE" id="PS51257">
    <property type="entry name" value="PROKAR_LIPOPROTEIN"/>
    <property type="match status" value="1"/>
</dbReference>
<evidence type="ECO:0000313" key="3">
    <source>
        <dbReference type="Proteomes" id="UP000552038"/>
    </source>
</evidence>
<feature type="signal peptide" evidence="1">
    <location>
        <begin position="1"/>
        <end position="19"/>
    </location>
</feature>